<comment type="caution">
    <text evidence="5">The sequence shown here is derived from an EMBL/GenBank/DDBJ whole genome shotgun (WGS) entry which is preliminary data.</text>
</comment>
<keyword evidence="6" id="KW-1185">Reference proteome</keyword>
<feature type="propeptide" id="PRO_5027179975" evidence="4">
    <location>
        <begin position="1"/>
        <end position="10"/>
    </location>
</feature>
<dbReference type="Pfam" id="PF03418">
    <property type="entry name" value="Peptidase_A25"/>
    <property type="match status" value="2"/>
</dbReference>
<feature type="chain" id="PRO_5027179974" description="Germination protease" evidence="4">
    <location>
        <begin position="11"/>
        <end position="337"/>
    </location>
</feature>
<dbReference type="EC" id="3.4.24.78" evidence="4"/>
<reference evidence="5 6" key="1">
    <citation type="submission" date="2019-08" db="EMBL/GenBank/DDBJ databases">
        <title>In-depth cultivation of the pig gut microbiome towards novel bacterial diversity and tailored functional studies.</title>
        <authorList>
            <person name="Wylensek D."/>
            <person name="Hitch T.C.A."/>
            <person name="Clavel T."/>
        </authorList>
    </citation>
    <scope>NUCLEOTIDE SEQUENCE [LARGE SCALE GENOMIC DNA]</scope>
    <source>
        <strain evidence="5 6">MUC/MUC-530-WT-4D</strain>
    </source>
</reference>
<accession>A0A6L5YR04</accession>
<comment type="function">
    <text evidence="4">Initiates the rapid degradation of small, acid-soluble proteins during spore germination.</text>
</comment>
<sequence length="337" mass="36753">MGDVYEIRTDLALETQEKMQEEHIDVRGVRFLEEKKPYGMTVSTVVIETENAAHSMGKPKGRYITLEAENLSEDDEDYHREISMELAKIIRGILPEKMVKKENLEDLTEGIEVAVLVVGLGNRGVTPDALGPRVVDNMFITRHVLQEFGKYAFGNVKTGSISGIVPGVMAQTGMETVEIIRGVVKESKPDFAIVIDALAARNTRRLGRTIQLSDTGINPGSGVGNHRNAINEKSIGVPVISVGVPTVVDAATIVADGMSALIRAMGESATLKNLGDNLDELGDSEKQELAREVLSPQLHGMFVTPKNIDESVKQLSFTISEALNIAFLGNKEDDWNI</sequence>
<dbReference type="SUPFAM" id="SSF53163">
    <property type="entry name" value="HybD-like"/>
    <property type="match status" value="1"/>
</dbReference>
<comment type="subunit">
    <text evidence="4">Homotetramer.</text>
</comment>
<dbReference type="AlphaFoldDB" id="A0A6L5YR04"/>
<comment type="PTM">
    <text evidence="4">Autoproteolytically processed. The inactive tetrameric zymogen termed p46 autoprocesses to a smaller form termed p41, which is active only during spore germination.</text>
</comment>
<name>A0A6L5YR04_9FIRM</name>
<dbReference type="Proteomes" id="UP000474024">
    <property type="component" value="Unassembled WGS sequence"/>
</dbReference>
<evidence type="ECO:0000256" key="2">
    <source>
        <dbReference type="ARBA" id="ARBA00022801"/>
    </source>
</evidence>
<dbReference type="InterPro" id="IPR005080">
    <property type="entry name" value="Peptidase_A25"/>
</dbReference>
<evidence type="ECO:0000256" key="1">
    <source>
        <dbReference type="ARBA" id="ARBA00022670"/>
    </source>
</evidence>
<evidence type="ECO:0000256" key="4">
    <source>
        <dbReference type="HAMAP-Rule" id="MF_00626"/>
    </source>
</evidence>
<evidence type="ECO:0000313" key="5">
    <source>
        <dbReference type="EMBL" id="MST74840.1"/>
    </source>
</evidence>
<dbReference type="GO" id="GO:0006508">
    <property type="term" value="P:proteolysis"/>
    <property type="evidence" value="ECO:0007669"/>
    <property type="project" value="UniProtKB-UniRule"/>
</dbReference>
<gene>
    <name evidence="4" type="primary">gpr</name>
    <name evidence="5" type="ORF">FYJ75_07310</name>
</gene>
<dbReference type="EMBL" id="VUNI01000010">
    <property type="protein sequence ID" value="MST74840.1"/>
    <property type="molecule type" value="Genomic_DNA"/>
</dbReference>
<evidence type="ECO:0000313" key="6">
    <source>
        <dbReference type="Proteomes" id="UP000474024"/>
    </source>
</evidence>
<organism evidence="5 6">
    <name type="scientific">Roseburia porci</name>
    <dbReference type="NCBI Taxonomy" id="2605790"/>
    <lineage>
        <taxon>Bacteria</taxon>
        <taxon>Bacillati</taxon>
        <taxon>Bacillota</taxon>
        <taxon>Clostridia</taxon>
        <taxon>Lachnospirales</taxon>
        <taxon>Lachnospiraceae</taxon>
        <taxon>Roseburia</taxon>
    </lineage>
</organism>
<dbReference type="RefSeq" id="WP_154429807.1">
    <property type="nucleotide sequence ID" value="NZ_VUNI01000010.1"/>
</dbReference>
<protein>
    <recommendedName>
        <fullName evidence="4">Germination protease</fullName>
        <ecNumber evidence="4">3.4.24.78</ecNumber>
    </recommendedName>
    <alternativeName>
        <fullName evidence="4">GPR endopeptidase</fullName>
    </alternativeName>
    <alternativeName>
        <fullName evidence="4">Germination proteinase</fullName>
    </alternativeName>
    <alternativeName>
        <fullName evidence="4">Spore protease</fullName>
    </alternativeName>
</protein>
<keyword evidence="2 4" id="KW-0378">Hydrolase</keyword>
<dbReference type="Gene3D" id="3.40.50.1450">
    <property type="entry name" value="HybD-like"/>
    <property type="match status" value="1"/>
</dbReference>
<dbReference type="GO" id="GO:0004222">
    <property type="term" value="F:metalloendopeptidase activity"/>
    <property type="evidence" value="ECO:0007669"/>
    <property type="project" value="UniProtKB-UniRule"/>
</dbReference>
<comment type="catalytic activity">
    <reaction evidence="4">
        <text>Endopeptidase action with P4 Glu or Asp, P1 preferably Glu &gt; Asp, P1' hydrophobic and P2' Ala.</text>
        <dbReference type="EC" id="3.4.24.78"/>
    </reaction>
</comment>
<dbReference type="NCBIfam" id="TIGR01441">
    <property type="entry name" value="GPR"/>
    <property type="match status" value="1"/>
</dbReference>
<proteinExistence type="inferred from homology"/>
<dbReference type="PIRSF" id="PIRSF019549">
    <property type="entry name" value="Peptidase_A25"/>
    <property type="match status" value="1"/>
</dbReference>
<dbReference type="HAMAP" id="MF_00626">
    <property type="entry name" value="Germination_prot"/>
    <property type="match status" value="1"/>
</dbReference>
<evidence type="ECO:0000256" key="3">
    <source>
        <dbReference type="ARBA" id="ARBA00023145"/>
    </source>
</evidence>
<comment type="similarity">
    <text evidence="4">Belongs to the peptidase A25 family.</text>
</comment>
<dbReference type="GO" id="GO:0009847">
    <property type="term" value="P:spore germination"/>
    <property type="evidence" value="ECO:0007669"/>
    <property type="project" value="UniProtKB-UniRule"/>
</dbReference>
<dbReference type="InterPro" id="IPR023430">
    <property type="entry name" value="Pept_HybD-like_dom_sf"/>
</dbReference>
<keyword evidence="1 4" id="KW-0645">Protease</keyword>
<keyword evidence="3 4" id="KW-0865">Zymogen</keyword>